<dbReference type="EMBL" id="JAKLMC020000009">
    <property type="protein sequence ID" value="KAK5954169.1"/>
    <property type="molecule type" value="Genomic_DNA"/>
</dbReference>
<gene>
    <name evidence="2" type="ORF">OHC33_004742</name>
</gene>
<protein>
    <recommendedName>
        <fullName evidence="1">Heterokaryon incompatibility domain-containing protein</fullName>
    </recommendedName>
</protein>
<dbReference type="Pfam" id="PF06985">
    <property type="entry name" value="HET"/>
    <property type="match status" value="1"/>
</dbReference>
<accession>A0AAN8I681</accession>
<dbReference type="PANTHER" id="PTHR24148:SF64">
    <property type="entry name" value="HETEROKARYON INCOMPATIBILITY DOMAIN-CONTAINING PROTEIN"/>
    <property type="match status" value="1"/>
</dbReference>
<dbReference type="AlphaFoldDB" id="A0AAN8I681"/>
<feature type="domain" description="Heterokaryon incompatibility" evidence="1">
    <location>
        <begin position="62"/>
        <end position="231"/>
    </location>
</feature>
<dbReference type="InterPro" id="IPR010730">
    <property type="entry name" value="HET"/>
</dbReference>
<evidence type="ECO:0000313" key="3">
    <source>
        <dbReference type="Proteomes" id="UP001316803"/>
    </source>
</evidence>
<proteinExistence type="predicted"/>
<reference evidence="2 3" key="1">
    <citation type="submission" date="2022-12" db="EMBL/GenBank/DDBJ databases">
        <title>Genomic features and morphological characterization of a novel Knufia sp. strain isolated from spacecraft assembly facility.</title>
        <authorList>
            <person name="Teixeira M."/>
            <person name="Chander A.M."/>
            <person name="Stajich J.E."/>
            <person name="Venkateswaran K."/>
        </authorList>
    </citation>
    <scope>NUCLEOTIDE SEQUENCE [LARGE SCALE GENOMIC DNA]</scope>
    <source>
        <strain evidence="2 3">FJI-L2-BK-P2</strain>
    </source>
</reference>
<keyword evidence="3" id="KW-1185">Reference proteome</keyword>
<dbReference type="PANTHER" id="PTHR24148">
    <property type="entry name" value="ANKYRIN REPEAT DOMAIN-CONTAINING PROTEIN 39 HOMOLOG-RELATED"/>
    <property type="match status" value="1"/>
</dbReference>
<dbReference type="Proteomes" id="UP001316803">
    <property type="component" value="Unassembled WGS sequence"/>
</dbReference>
<sequence>MYYQSTYFIMLLDLPVFEFATSLAAQEHPTIRLLQLLPPEDDDSTVCCRLADYSFDETCPEYEALSYVWGDPTTLVSIICNGQAFKVTQSLYGALQALRQQTSVRTLWIDQITINQQDDAEKSQQVSMMRDIYQHSSRTIAWLGRPTTLDHEGLTTLRRLGEAIRDHLLEEIASGNDESVGLPESTLEAFRAMTQMPERLWGTAAPAFTELKGISALLRNSWFERMWIIQEATVCRSLQLQSGHVTMSFDLLVLGAIVAMMTLVGKRKGNSIAGSGLRKLLTLAYIRANALEPESAELEIDKLIVTCRTFKATDPRDRIYALYGISSTDLSQLGLRTDYTVATRQAMIDATFALMRRTRSLGMLELAECRGALDPELPSWIPSTRSDSDPDLYPWSFKQDRRPFEQTVSIAMIESLFQSVVSDDYERADEYNDLNLEVVRAVASEEMAKDKRNIDADLPKASLDFLEPGDDGTLCVHGQFLDRIEEIGPVPLLPAAMERGYGSFEHPTNYLAELNVDEEMSERLRDLPGELGEIFSKIWAANATIFSDWIKYVEAVVKMDSMVMKREKRHQYPTGDSVLKAYRKVVCAGQLLGMTEEEQAKIFDSWRKTIKPAVAIGNLKRSLGLQKPAGPFSLFLTSVTAHALYKVDINFLFGDAMSCIFGRRLAWTAKGYLAMVPAGARVGDFVFSLRGSSMAFVLRQCGDAWSILGPTWIHGMMEGQLIDEEAYSVVRLV</sequence>
<name>A0AAN8I681_9EURO</name>
<organism evidence="2 3">
    <name type="scientific">Knufia fluminis</name>
    <dbReference type="NCBI Taxonomy" id="191047"/>
    <lineage>
        <taxon>Eukaryota</taxon>
        <taxon>Fungi</taxon>
        <taxon>Dikarya</taxon>
        <taxon>Ascomycota</taxon>
        <taxon>Pezizomycotina</taxon>
        <taxon>Eurotiomycetes</taxon>
        <taxon>Chaetothyriomycetidae</taxon>
        <taxon>Chaetothyriales</taxon>
        <taxon>Trichomeriaceae</taxon>
        <taxon>Knufia</taxon>
    </lineage>
</organism>
<dbReference type="Pfam" id="PF26639">
    <property type="entry name" value="Het-6_barrel"/>
    <property type="match status" value="1"/>
</dbReference>
<evidence type="ECO:0000313" key="2">
    <source>
        <dbReference type="EMBL" id="KAK5954169.1"/>
    </source>
</evidence>
<dbReference type="InterPro" id="IPR052895">
    <property type="entry name" value="HetReg/Transcr_Mod"/>
</dbReference>
<comment type="caution">
    <text evidence="2">The sequence shown here is derived from an EMBL/GenBank/DDBJ whole genome shotgun (WGS) entry which is preliminary data.</text>
</comment>
<evidence type="ECO:0000259" key="1">
    <source>
        <dbReference type="Pfam" id="PF06985"/>
    </source>
</evidence>